<gene>
    <name evidence="1" type="ORF">OCU04_005571</name>
</gene>
<organism evidence="1 2">
    <name type="scientific">Sclerotinia nivalis</name>
    <dbReference type="NCBI Taxonomy" id="352851"/>
    <lineage>
        <taxon>Eukaryota</taxon>
        <taxon>Fungi</taxon>
        <taxon>Dikarya</taxon>
        <taxon>Ascomycota</taxon>
        <taxon>Pezizomycotina</taxon>
        <taxon>Leotiomycetes</taxon>
        <taxon>Helotiales</taxon>
        <taxon>Sclerotiniaceae</taxon>
        <taxon>Sclerotinia</taxon>
    </lineage>
</organism>
<protein>
    <recommendedName>
        <fullName evidence="3">RHS repeat protein</fullName>
    </recommendedName>
</protein>
<comment type="caution">
    <text evidence="1">The sequence shown here is derived from an EMBL/GenBank/DDBJ whole genome shotgun (WGS) entry which is preliminary data.</text>
</comment>
<dbReference type="OrthoDB" id="442731at2759"/>
<accession>A0A9X0DMY4</accession>
<dbReference type="InterPro" id="IPR050708">
    <property type="entry name" value="T6SS_VgrG/RHS"/>
</dbReference>
<evidence type="ECO:0000313" key="2">
    <source>
        <dbReference type="Proteomes" id="UP001152300"/>
    </source>
</evidence>
<proteinExistence type="predicted"/>
<reference evidence="1" key="1">
    <citation type="submission" date="2022-11" db="EMBL/GenBank/DDBJ databases">
        <title>Genome Resource of Sclerotinia nivalis Strain SnTB1, a Plant Pathogen Isolated from American Ginseng.</title>
        <authorList>
            <person name="Fan S."/>
        </authorList>
    </citation>
    <scope>NUCLEOTIDE SEQUENCE</scope>
    <source>
        <strain evidence="1">SnTB1</strain>
    </source>
</reference>
<dbReference type="Proteomes" id="UP001152300">
    <property type="component" value="Unassembled WGS sequence"/>
</dbReference>
<dbReference type="PANTHER" id="PTHR32305">
    <property type="match status" value="1"/>
</dbReference>
<dbReference type="Gene3D" id="2.180.10.10">
    <property type="entry name" value="RHS repeat-associated core"/>
    <property type="match status" value="1"/>
</dbReference>
<evidence type="ECO:0008006" key="3">
    <source>
        <dbReference type="Google" id="ProtNLM"/>
    </source>
</evidence>
<name>A0A9X0DMY4_9HELO</name>
<dbReference type="AlphaFoldDB" id="A0A9X0DMY4"/>
<dbReference type="PANTHER" id="PTHR32305:SF15">
    <property type="entry name" value="PROTEIN RHSA-RELATED"/>
    <property type="match status" value="1"/>
</dbReference>
<sequence>MSHVDEADVETRFGYDQIGRQISTTVSPGTVYEATQTHEYVLSRDTAGYTVTVTDAKGLKTRSTTDGLQRVCQVERQDDDGESKSGSYTGTFRIVQEKSYNALGQCIRLTDIDWLRSSKGPKRQSAIYDYEYNGWGQVCKVTDSNGVVTLATSDPIAQTYTEGIKDEGHKKATFESQDHLIQTALLNANGSIYSSVNYTNDGLGQKILEKDSLDHRTQYIYDCFNRVKQTTWPDSRIARTQYAGHSTDPLPESIQVSGITLGQQPFDGLSRARSRQIANRKTLLSYENSSPKPSDITTPRKDKVHLDYEKALNYALKDLKTSDDPCSYQYNPQTAEVWKSENTYCTEELKYLPSGLLKSESITIRQETETQFSTKYSYSMNGRLQGYTDVHGQDQVSDYDDYGRLKQLSQGPLTITLSYDNGNRLAQSIVHDREKDKSLTTVLKYDDFGRETERTVSQDSTILFVLSQKEYDTENRVKNRELKDGSGNLTRQETFQYDNMGRLFDYEAQGKEVPIDEHGHQVLRQQYTFTEVGGLKQITTHFQDGSQNITVYTYSDHDPCQLILITNTHPHYNPQIKLEYDDNGCLTRDEQGRILEYDTSGTLKTVRNVDQTVLCQYYYDSNGRLLTQKVPGKSDHHLHYRGDTLVAATSGDTKVSYVSSGDQHWGQILQESEQTTTQLWTSDIHQSTLAWLDTGKPSEIHSQVYMPYGFSSHQSAIGWNGQWQDPVTGWYHLGNGYRVYNSILMRFHSPDSWSPFTSGDINTYAYCCCDPINRVDPSGHFSIFGIQITWRNLAQAVVGFALSVLAGILTDGASLAIEVGVDLSVAVASNVGTGALYDVAEGRVPNLQSVGSDVLFGGVGNMVGRGLSWGANKAFKSISETLEQLLAGAEKLRVAGGEPVKPSQIGIIRSFKRFKLQAEQFSKFNSWNKMSAADKKLFNKGLADMKAKINQIESRKPWTWVQPKGLSNVGGKTGAASRILVDFRRLIREERLSPIEAAKMAGDTKLTLFRDSNPRQWEIRTSGGDRVTFLMDNKSRKITIQEVGGHS</sequence>
<evidence type="ECO:0000313" key="1">
    <source>
        <dbReference type="EMBL" id="KAJ8066513.1"/>
    </source>
</evidence>
<dbReference type="EMBL" id="JAPEIS010000005">
    <property type="protein sequence ID" value="KAJ8066513.1"/>
    <property type="molecule type" value="Genomic_DNA"/>
</dbReference>
<keyword evidence="2" id="KW-1185">Reference proteome</keyword>
<dbReference type="NCBIfam" id="TIGR03696">
    <property type="entry name" value="Rhs_assc_core"/>
    <property type="match status" value="1"/>
</dbReference>
<dbReference type="InterPro" id="IPR022385">
    <property type="entry name" value="Rhs_assc_core"/>
</dbReference>